<sequence length="67" mass="7545">MPTKHGQYDAITDDLYDVRIPLYNEIAFQHGIHFEAKTIVFVATDLNSSSSISLSSFHLPLDDSCRC</sequence>
<dbReference type="WBParaSite" id="SBAD_0000639701-mRNA-1">
    <property type="protein sequence ID" value="SBAD_0000639701-mRNA-1"/>
    <property type="gene ID" value="SBAD_0000639701"/>
</dbReference>
<dbReference type="Proteomes" id="UP000270296">
    <property type="component" value="Unassembled WGS sequence"/>
</dbReference>
<gene>
    <name evidence="1" type="ORF">SBAD_LOCUS6160</name>
</gene>
<dbReference type="OrthoDB" id="10030336at2759"/>
<reference evidence="1 2" key="2">
    <citation type="submission" date="2018-11" db="EMBL/GenBank/DDBJ databases">
        <authorList>
            <consortium name="Pathogen Informatics"/>
        </authorList>
    </citation>
    <scope>NUCLEOTIDE SEQUENCE [LARGE SCALE GENOMIC DNA]</scope>
</reference>
<reference evidence="3" key="1">
    <citation type="submission" date="2016-06" db="UniProtKB">
        <authorList>
            <consortium name="WormBaseParasite"/>
        </authorList>
    </citation>
    <scope>IDENTIFICATION</scope>
</reference>
<organism evidence="3">
    <name type="scientific">Soboliphyme baturini</name>
    <dbReference type="NCBI Taxonomy" id="241478"/>
    <lineage>
        <taxon>Eukaryota</taxon>
        <taxon>Metazoa</taxon>
        <taxon>Ecdysozoa</taxon>
        <taxon>Nematoda</taxon>
        <taxon>Enoplea</taxon>
        <taxon>Dorylaimia</taxon>
        <taxon>Dioctophymatida</taxon>
        <taxon>Dioctophymatoidea</taxon>
        <taxon>Soboliphymatidae</taxon>
        <taxon>Soboliphyme</taxon>
    </lineage>
</organism>
<proteinExistence type="predicted"/>
<evidence type="ECO:0000313" key="3">
    <source>
        <dbReference type="WBParaSite" id="SBAD_0000639701-mRNA-1"/>
    </source>
</evidence>
<dbReference type="AlphaFoldDB" id="A0A183IRB2"/>
<accession>A0A183IRB2</accession>
<keyword evidence="2" id="KW-1185">Reference proteome</keyword>
<evidence type="ECO:0000313" key="1">
    <source>
        <dbReference type="EMBL" id="VDP09397.1"/>
    </source>
</evidence>
<protein>
    <submittedName>
        <fullName evidence="3">Tubulin domain-containing protein</fullName>
    </submittedName>
</protein>
<name>A0A183IRB2_9BILA</name>
<evidence type="ECO:0000313" key="2">
    <source>
        <dbReference type="Proteomes" id="UP000270296"/>
    </source>
</evidence>
<dbReference type="EMBL" id="UZAM01009533">
    <property type="protein sequence ID" value="VDP09397.1"/>
    <property type="molecule type" value="Genomic_DNA"/>
</dbReference>